<organism evidence="4 5">
    <name type="scientific">Streptomyces morookaense</name>
    <name type="common">Streptoverticillium morookaense</name>
    <dbReference type="NCBI Taxonomy" id="1970"/>
    <lineage>
        <taxon>Bacteria</taxon>
        <taxon>Bacillati</taxon>
        <taxon>Actinomycetota</taxon>
        <taxon>Actinomycetes</taxon>
        <taxon>Kitasatosporales</taxon>
        <taxon>Streptomycetaceae</taxon>
        <taxon>Streptomyces</taxon>
    </lineage>
</organism>
<dbReference type="Pfam" id="PF01106">
    <property type="entry name" value="NifU"/>
    <property type="match status" value="1"/>
</dbReference>
<dbReference type="RefSeq" id="WP_171078242.1">
    <property type="nucleotide sequence ID" value="NZ_BNBU01000001.1"/>
</dbReference>
<feature type="region of interest" description="Disordered" evidence="2">
    <location>
        <begin position="155"/>
        <end position="182"/>
    </location>
</feature>
<dbReference type="AlphaFoldDB" id="A0A7Y7AZV5"/>
<accession>A0A7Y7AZV5</accession>
<dbReference type="InterPro" id="IPR034904">
    <property type="entry name" value="FSCA_dom_sf"/>
</dbReference>
<dbReference type="Proteomes" id="UP000587462">
    <property type="component" value="Unassembled WGS sequence"/>
</dbReference>
<protein>
    <submittedName>
        <fullName evidence="4">NifU family protein</fullName>
    </submittedName>
</protein>
<dbReference type="SUPFAM" id="SSF117916">
    <property type="entry name" value="Fe-S cluster assembly (FSCA) domain-like"/>
    <property type="match status" value="1"/>
</dbReference>
<dbReference type="Gene3D" id="3.30.300.130">
    <property type="entry name" value="Fe-S cluster assembly (FSCA)"/>
    <property type="match status" value="1"/>
</dbReference>
<evidence type="ECO:0000259" key="3">
    <source>
        <dbReference type="Pfam" id="PF01106"/>
    </source>
</evidence>
<dbReference type="EMBL" id="JABBXF010000004">
    <property type="protein sequence ID" value="NVK76438.1"/>
    <property type="molecule type" value="Genomic_DNA"/>
</dbReference>
<dbReference type="GO" id="GO:0051536">
    <property type="term" value="F:iron-sulfur cluster binding"/>
    <property type="evidence" value="ECO:0007669"/>
    <property type="project" value="InterPro"/>
</dbReference>
<evidence type="ECO:0000256" key="1">
    <source>
        <dbReference type="ARBA" id="ARBA00049958"/>
    </source>
</evidence>
<dbReference type="GO" id="GO:0005506">
    <property type="term" value="F:iron ion binding"/>
    <property type="evidence" value="ECO:0007669"/>
    <property type="project" value="InterPro"/>
</dbReference>
<keyword evidence="5" id="KW-1185">Reference proteome</keyword>
<comment type="caution">
    <text evidence="4">The sequence shown here is derived from an EMBL/GenBank/DDBJ whole genome shotgun (WGS) entry which is preliminary data.</text>
</comment>
<evidence type="ECO:0000313" key="4">
    <source>
        <dbReference type="EMBL" id="NVK76438.1"/>
    </source>
</evidence>
<evidence type="ECO:0000256" key="2">
    <source>
        <dbReference type="SAM" id="MobiDB-lite"/>
    </source>
</evidence>
<comment type="function">
    <text evidence="1">May be involved in the formation or repair of [Fe-S] clusters present in iron-sulfur proteins.</text>
</comment>
<sequence>MAEPLPPGDGETAELLARADDLLGRLESLPGPTAQAALEAVRVLTEVYGEALARMLDAAGPALAARCADDELLGHLLALHGLHPEPVEQRAARAVESLRPAVRERGGDVQLVGVDGDIATVQLEAGGCRSTAAGVAAAVREAVLALAPELSDVRQAPDGTRRSAFVPLDTVRTRPVPSGSPT</sequence>
<reference evidence="4 5" key="1">
    <citation type="submission" date="2020-04" db="EMBL/GenBank/DDBJ databases">
        <title>Draft Genome Sequence of Streptomyces morookaense DSM 40503, an 8-azaguanine-producing strain.</title>
        <authorList>
            <person name="Qi J."/>
            <person name="Gao J.-M."/>
        </authorList>
    </citation>
    <scope>NUCLEOTIDE SEQUENCE [LARGE SCALE GENOMIC DNA]</scope>
    <source>
        <strain evidence="4 5">DSM 40503</strain>
    </source>
</reference>
<proteinExistence type="predicted"/>
<gene>
    <name evidence="4" type="ORF">HG542_02055</name>
</gene>
<feature type="domain" description="NIF system FeS cluster assembly NifU C-terminal" evidence="3">
    <location>
        <begin position="94"/>
        <end position="153"/>
    </location>
</feature>
<name>A0A7Y7AZV5_STRMO</name>
<dbReference type="InterPro" id="IPR001075">
    <property type="entry name" value="NIF_FeS_clus_asmbl_NifU_C"/>
</dbReference>
<evidence type="ECO:0000313" key="5">
    <source>
        <dbReference type="Proteomes" id="UP000587462"/>
    </source>
</evidence>
<dbReference type="GO" id="GO:0016226">
    <property type="term" value="P:iron-sulfur cluster assembly"/>
    <property type="evidence" value="ECO:0007669"/>
    <property type="project" value="InterPro"/>
</dbReference>